<evidence type="ECO:0000313" key="3">
    <source>
        <dbReference type="EMBL" id="MFD0749831.1"/>
    </source>
</evidence>
<gene>
    <name evidence="3" type="ORF">ACFQZS_06735</name>
</gene>
<dbReference type="EMBL" id="JBHTHU010000005">
    <property type="protein sequence ID" value="MFD0749831.1"/>
    <property type="molecule type" value="Genomic_DNA"/>
</dbReference>
<dbReference type="Proteomes" id="UP001596958">
    <property type="component" value="Unassembled WGS sequence"/>
</dbReference>
<comment type="caution">
    <text evidence="3">The sequence shown here is derived from an EMBL/GenBank/DDBJ whole genome shotgun (WGS) entry which is preliminary data.</text>
</comment>
<dbReference type="PANTHER" id="PTHR33371:SF4">
    <property type="entry name" value="INTERMEMBRANE PHOSPHOLIPID TRANSPORT SYSTEM BINDING PROTEIN MLAD"/>
    <property type="match status" value="1"/>
</dbReference>
<keyword evidence="4" id="KW-1185">Reference proteome</keyword>
<evidence type="ECO:0000256" key="1">
    <source>
        <dbReference type="SAM" id="Phobius"/>
    </source>
</evidence>
<evidence type="ECO:0000313" key="4">
    <source>
        <dbReference type="Proteomes" id="UP001596958"/>
    </source>
</evidence>
<feature type="domain" description="Mce/MlaD" evidence="2">
    <location>
        <begin position="40"/>
        <end position="118"/>
    </location>
</feature>
<evidence type="ECO:0000259" key="2">
    <source>
        <dbReference type="Pfam" id="PF02470"/>
    </source>
</evidence>
<reference evidence="4" key="1">
    <citation type="journal article" date="2019" name="Int. J. Syst. Evol. Microbiol.">
        <title>The Global Catalogue of Microorganisms (GCM) 10K type strain sequencing project: providing services to taxonomists for standard genome sequencing and annotation.</title>
        <authorList>
            <consortium name="The Broad Institute Genomics Platform"/>
            <consortium name="The Broad Institute Genome Sequencing Center for Infectious Disease"/>
            <person name="Wu L."/>
            <person name="Ma J."/>
        </authorList>
    </citation>
    <scope>NUCLEOTIDE SEQUENCE [LARGE SCALE GENOMIC DNA]</scope>
    <source>
        <strain evidence="4">CCUG 63418</strain>
    </source>
</reference>
<accession>A0ABW2YTR7</accession>
<dbReference type="Pfam" id="PF02470">
    <property type="entry name" value="MlaD"/>
    <property type="match status" value="1"/>
</dbReference>
<feature type="transmembrane region" description="Helical" evidence="1">
    <location>
        <begin position="12"/>
        <end position="31"/>
    </location>
</feature>
<sequence>MDRSDNKTAITVGIFLAVGLVVFILGVFTLGSQSKSFSKSVRISAVFDDVAGLKSGNKVWFSGVIVGSISKIKFIGAGQVDVDMKIDEGSQPYIHRNAGVHIGSDGLIGNKIIVIDGGTPQAPVIQEGDVLQSEKMTSTDDIMKTLQQNNQNLLAITGDFKLLSRKILQGKGTVGTLMADSLMAIQLRNSMRNLEAATGSAARMAVQLDKFSKTMNTKGGLADKLFTDTATFNKLTATADQFQQTAKNANAITDNLIKATNKFNSNDNTIGILLNDPTAAGQVRSTLNNLQQSSVKLNDNMQALQSNFFLKGFFKKREKAKQDSIKAAEKLKQ</sequence>
<name>A0ABW2YTR7_9SPHI</name>
<organism evidence="3 4">
    <name type="scientific">Mucilaginibacter calamicampi</name>
    <dbReference type="NCBI Taxonomy" id="1302352"/>
    <lineage>
        <taxon>Bacteria</taxon>
        <taxon>Pseudomonadati</taxon>
        <taxon>Bacteroidota</taxon>
        <taxon>Sphingobacteriia</taxon>
        <taxon>Sphingobacteriales</taxon>
        <taxon>Sphingobacteriaceae</taxon>
        <taxon>Mucilaginibacter</taxon>
    </lineage>
</organism>
<protein>
    <submittedName>
        <fullName evidence="3">MlaD family protein</fullName>
    </submittedName>
</protein>
<proteinExistence type="predicted"/>
<keyword evidence="1" id="KW-0812">Transmembrane</keyword>
<dbReference type="PANTHER" id="PTHR33371">
    <property type="entry name" value="INTERMEMBRANE PHOSPHOLIPID TRANSPORT SYSTEM BINDING PROTEIN MLAD-RELATED"/>
    <property type="match status" value="1"/>
</dbReference>
<dbReference type="InterPro" id="IPR003399">
    <property type="entry name" value="Mce/MlaD"/>
</dbReference>
<keyword evidence="1" id="KW-0472">Membrane</keyword>
<dbReference type="InterPro" id="IPR052336">
    <property type="entry name" value="MlaD_Phospholipid_Transporter"/>
</dbReference>
<keyword evidence="1" id="KW-1133">Transmembrane helix</keyword>
<dbReference type="RefSeq" id="WP_377098534.1">
    <property type="nucleotide sequence ID" value="NZ_JBHTHU010000005.1"/>
</dbReference>